<dbReference type="SMART" id="SM00471">
    <property type="entry name" value="HDc"/>
    <property type="match status" value="1"/>
</dbReference>
<dbReference type="PROSITE" id="PS51831">
    <property type="entry name" value="HD"/>
    <property type="match status" value="1"/>
</dbReference>
<evidence type="ECO:0000259" key="1">
    <source>
        <dbReference type="PROSITE" id="PS51831"/>
    </source>
</evidence>
<proteinExistence type="predicted"/>
<dbReference type="Gene3D" id="1.10.3210.10">
    <property type="entry name" value="Hypothetical protein af1432"/>
    <property type="match status" value="1"/>
</dbReference>
<feature type="domain" description="HD" evidence="1">
    <location>
        <begin position="53"/>
        <end position="169"/>
    </location>
</feature>
<gene>
    <name evidence="2" type="ORF">ESOMN_v1c00890</name>
</gene>
<dbReference type="EMBL" id="CP024965">
    <property type="protein sequence ID" value="ATZ18474.1"/>
    <property type="molecule type" value="Genomic_DNA"/>
</dbReference>
<sequence>MYEKVIRDSVHGDIIFDNPIYLEIIDTPEFQRLRRILQLGGSTIAYPSATHTRFSHSIGVYHIVGIFVDSIEFTKHVSEKDKVLVKLAGLMHDLGHGPFSHTFEKITTQSHEQYTIDIISNKHGNIYPILKKYDINPKNVCDIIRGTYKNKIINLLVSSQLDADRLDYLMRDSYNCGVDYAALDINWIVRHIKIIENKIVFPYKSINAIESYLLGRYHMYQQVYNHKMSILFDAMFVSWFKRIEELYNSGFEFKNKNLILNLQPILDKGIIKVQNYLMYDDYKMAEMFKICVDESDLVLADFSNRLINRKYFAIYKESEIRIKEVKEAIAKKNLNEKYYLLKTHSKKLTVYVDGMIDGKDETIWIEEKGIVKPLSKLSMFANSMKTINKTNVEENYLFPKDLV</sequence>
<dbReference type="InterPro" id="IPR045509">
    <property type="entry name" value="HD_assoc_2"/>
</dbReference>
<evidence type="ECO:0000313" key="3">
    <source>
        <dbReference type="Proteomes" id="UP000232230"/>
    </source>
</evidence>
<name>A0A2K8NXK7_9MOLU</name>
<keyword evidence="3" id="KW-1185">Reference proteome</keyword>
<dbReference type="AlphaFoldDB" id="A0A2K8NXK7"/>
<dbReference type="PANTHER" id="PTHR11373:SF4">
    <property type="entry name" value="DEOXYNUCLEOSIDE TRIPHOSPHATE TRIPHOSPHOHYDROLASE SAMHD1"/>
    <property type="match status" value="1"/>
</dbReference>
<dbReference type="InterPro" id="IPR050135">
    <property type="entry name" value="dGTPase-like"/>
</dbReference>
<dbReference type="GO" id="GO:0006203">
    <property type="term" value="P:dGTP catabolic process"/>
    <property type="evidence" value="ECO:0007669"/>
    <property type="project" value="TreeGrafter"/>
</dbReference>
<reference evidence="2 3" key="1">
    <citation type="submission" date="2017-11" db="EMBL/GenBank/DDBJ databases">
        <title>Genome sequence of Entomoplasma somnilux PYAN-1 (ATCC 49194).</title>
        <authorList>
            <person name="Lo W.-S."/>
            <person name="Gasparich G.E."/>
            <person name="Kuo C.-H."/>
        </authorList>
    </citation>
    <scope>NUCLEOTIDE SEQUENCE [LARGE SCALE GENOMIC DNA]</scope>
    <source>
        <strain evidence="2 3">PYAN-1</strain>
    </source>
</reference>
<dbReference type="Pfam" id="PF19276">
    <property type="entry name" value="HD_assoc_2"/>
    <property type="match status" value="1"/>
</dbReference>
<dbReference type="InterPro" id="IPR003607">
    <property type="entry name" value="HD/PDEase_dom"/>
</dbReference>
<dbReference type="KEGG" id="esx:ESOMN_v1c00890"/>
<organism evidence="2 3">
    <name type="scientific">Williamsoniiplasma somnilux</name>
    <dbReference type="NCBI Taxonomy" id="215578"/>
    <lineage>
        <taxon>Bacteria</taxon>
        <taxon>Bacillati</taxon>
        <taxon>Mycoplasmatota</taxon>
        <taxon>Mollicutes</taxon>
        <taxon>Entomoplasmatales</taxon>
        <taxon>Williamsoniiplasma</taxon>
    </lineage>
</organism>
<dbReference type="RefSeq" id="WP_024863840.1">
    <property type="nucleotide sequence ID" value="NZ_CP024965.1"/>
</dbReference>
<keyword evidence="2" id="KW-0378">Hydrolase</keyword>
<dbReference type="GO" id="GO:0008832">
    <property type="term" value="F:dGTPase activity"/>
    <property type="evidence" value="ECO:0007669"/>
    <property type="project" value="TreeGrafter"/>
</dbReference>
<dbReference type="Pfam" id="PF01966">
    <property type="entry name" value="HD"/>
    <property type="match status" value="1"/>
</dbReference>
<dbReference type="SUPFAM" id="SSF109604">
    <property type="entry name" value="HD-domain/PDEase-like"/>
    <property type="match status" value="1"/>
</dbReference>
<dbReference type="CDD" id="cd00077">
    <property type="entry name" value="HDc"/>
    <property type="match status" value="1"/>
</dbReference>
<dbReference type="PANTHER" id="PTHR11373">
    <property type="entry name" value="DEOXYNUCLEOSIDE TRIPHOSPHATE TRIPHOSPHOHYDROLASE"/>
    <property type="match status" value="1"/>
</dbReference>
<accession>A0A2K8NXK7</accession>
<protein>
    <submittedName>
        <fullName evidence="2">HD superfamily phosphohydrolase</fullName>
    </submittedName>
</protein>
<evidence type="ECO:0000313" key="2">
    <source>
        <dbReference type="EMBL" id="ATZ18474.1"/>
    </source>
</evidence>
<dbReference type="InterPro" id="IPR006674">
    <property type="entry name" value="HD_domain"/>
</dbReference>
<dbReference type="Proteomes" id="UP000232230">
    <property type="component" value="Chromosome"/>
</dbReference>